<dbReference type="STRING" id="1302272.FC96_GL001807"/>
<name>A0A0R1HMP2_9LACO</name>
<dbReference type="AlphaFoldDB" id="A0A0R1HMP2"/>
<sequence>MGQTIETVIEKRIQKTVRPLTHQDDDALYSLQRANQDFYDLFLDHHLTKREAVNDLDEKPMNSAAGQKHYLGIFDGETLVATLDLVVDYPLPQVAWIGQFMWRPQTVSSTTAKRWLAAVLETLRELETVQVQLLVLDRDVKAQKFWPALGFSAVQKTQTMVMEQPISATIYQLNMLR</sequence>
<organism evidence="2 3">
    <name type="scientific">Secundilactobacillus kimchicus JCM 15530</name>
    <dbReference type="NCBI Taxonomy" id="1302272"/>
    <lineage>
        <taxon>Bacteria</taxon>
        <taxon>Bacillati</taxon>
        <taxon>Bacillota</taxon>
        <taxon>Bacilli</taxon>
        <taxon>Lactobacillales</taxon>
        <taxon>Lactobacillaceae</taxon>
        <taxon>Secundilactobacillus</taxon>
    </lineage>
</organism>
<protein>
    <recommendedName>
        <fullName evidence="1">N-acetyltransferase domain-containing protein</fullName>
    </recommendedName>
</protein>
<dbReference type="InterPro" id="IPR016181">
    <property type="entry name" value="Acyl_CoA_acyltransferase"/>
</dbReference>
<evidence type="ECO:0000313" key="2">
    <source>
        <dbReference type="EMBL" id="KRK48077.1"/>
    </source>
</evidence>
<dbReference type="InterPro" id="IPR000182">
    <property type="entry name" value="GNAT_dom"/>
</dbReference>
<comment type="caution">
    <text evidence="2">The sequence shown here is derived from an EMBL/GenBank/DDBJ whole genome shotgun (WGS) entry which is preliminary data.</text>
</comment>
<dbReference type="EMBL" id="AZCX01000004">
    <property type="protein sequence ID" value="KRK48077.1"/>
    <property type="molecule type" value="Genomic_DNA"/>
</dbReference>
<feature type="domain" description="N-acetyltransferase" evidence="1">
    <location>
        <begin position="15"/>
        <end position="176"/>
    </location>
</feature>
<reference evidence="2 3" key="1">
    <citation type="journal article" date="2015" name="Genome Announc.">
        <title>Expanding the biotechnology potential of lactobacilli through comparative genomics of 213 strains and associated genera.</title>
        <authorList>
            <person name="Sun Z."/>
            <person name="Harris H.M."/>
            <person name="McCann A."/>
            <person name="Guo C."/>
            <person name="Argimon S."/>
            <person name="Zhang W."/>
            <person name="Yang X."/>
            <person name="Jeffery I.B."/>
            <person name="Cooney J.C."/>
            <person name="Kagawa T.F."/>
            <person name="Liu W."/>
            <person name="Song Y."/>
            <person name="Salvetti E."/>
            <person name="Wrobel A."/>
            <person name="Rasinkangas P."/>
            <person name="Parkhill J."/>
            <person name="Rea M.C."/>
            <person name="O'Sullivan O."/>
            <person name="Ritari J."/>
            <person name="Douillard F.P."/>
            <person name="Paul Ross R."/>
            <person name="Yang R."/>
            <person name="Briner A.E."/>
            <person name="Felis G.E."/>
            <person name="de Vos W.M."/>
            <person name="Barrangou R."/>
            <person name="Klaenhammer T.R."/>
            <person name="Caufield P.W."/>
            <person name="Cui Y."/>
            <person name="Zhang H."/>
            <person name="O'Toole P.W."/>
        </authorList>
    </citation>
    <scope>NUCLEOTIDE SEQUENCE [LARGE SCALE GENOMIC DNA]</scope>
    <source>
        <strain evidence="2 3">JCM 15530</strain>
    </source>
</reference>
<dbReference type="SUPFAM" id="SSF55729">
    <property type="entry name" value="Acyl-CoA N-acyltransferases (Nat)"/>
    <property type="match status" value="1"/>
</dbReference>
<dbReference type="Proteomes" id="UP000050911">
    <property type="component" value="Unassembled WGS sequence"/>
</dbReference>
<dbReference type="Gene3D" id="3.40.630.30">
    <property type="match status" value="1"/>
</dbReference>
<proteinExistence type="predicted"/>
<dbReference type="RefSeq" id="WP_056942447.1">
    <property type="nucleotide sequence ID" value="NZ_AZCX01000004.1"/>
</dbReference>
<gene>
    <name evidence="2" type="ORF">FC96_GL001807</name>
</gene>
<dbReference type="GO" id="GO:0016747">
    <property type="term" value="F:acyltransferase activity, transferring groups other than amino-acyl groups"/>
    <property type="evidence" value="ECO:0007669"/>
    <property type="project" value="InterPro"/>
</dbReference>
<evidence type="ECO:0000313" key="3">
    <source>
        <dbReference type="Proteomes" id="UP000050911"/>
    </source>
</evidence>
<keyword evidence="3" id="KW-1185">Reference proteome</keyword>
<dbReference type="PROSITE" id="PS51186">
    <property type="entry name" value="GNAT"/>
    <property type="match status" value="1"/>
</dbReference>
<evidence type="ECO:0000259" key="1">
    <source>
        <dbReference type="PROSITE" id="PS51186"/>
    </source>
</evidence>
<dbReference type="OrthoDB" id="9782266at2"/>
<dbReference type="PATRIC" id="fig|1302272.5.peg.1832"/>
<accession>A0A0R1HMP2</accession>